<dbReference type="SUPFAM" id="SSF52540">
    <property type="entry name" value="P-loop containing nucleoside triphosphate hydrolases"/>
    <property type="match status" value="1"/>
</dbReference>
<sequence>MVSLSPRIIRRNGGTAADIIGTMTTSDSPTRITPQGPWLAPGVVVITGIQAAGKSTVAQALAERLPRAVHLRGDGFRRNIVRGQVGMTPDAGEEALAQLRLRHRLTAACADEYARAGFTVVVQDILLGEHLAQLAADIVTRPLAVVALLPDPEAVAAREAGRPKTAYGPDWSVQDLDVLLRAETPRDLGLWLDTTRQTVEETVDAILGRAWTEGAVA</sequence>
<protein>
    <submittedName>
        <fullName evidence="1">Adenylylsulfate kinase</fullName>
    </submittedName>
</protein>
<name>A0A9X8N5R4_9ACTN</name>
<accession>A0A9X8N5R4</accession>
<organism evidence="1 2">
    <name type="scientific">Streptomyces yunnanensis</name>
    <dbReference type="NCBI Taxonomy" id="156453"/>
    <lineage>
        <taxon>Bacteria</taxon>
        <taxon>Bacillati</taxon>
        <taxon>Actinomycetota</taxon>
        <taxon>Actinomycetes</taxon>
        <taxon>Kitasatosporales</taxon>
        <taxon>Streptomycetaceae</taxon>
        <taxon>Streptomyces</taxon>
    </lineage>
</organism>
<gene>
    <name evidence="1" type="ORF">SAMN05216268_119144</name>
</gene>
<dbReference type="Pfam" id="PF13671">
    <property type="entry name" value="AAA_33"/>
    <property type="match status" value="1"/>
</dbReference>
<evidence type="ECO:0000313" key="2">
    <source>
        <dbReference type="Proteomes" id="UP000184388"/>
    </source>
</evidence>
<keyword evidence="1" id="KW-0418">Kinase</keyword>
<reference evidence="2" key="1">
    <citation type="submission" date="2016-11" db="EMBL/GenBank/DDBJ databases">
        <authorList>
            <person name="Jaros S."/>
            <person name="Januszkiewicz K."/>
            <person name="Wedrychowicz H."/>
        </authorList>
    </citation>
    <scope>NUCLEOTIDE SEQUENCE [LARGE SCALE GENOMIC DNA]</scope>
    <source>
        <strain evidence="2">CGMCC 4.3555</strain>
    </source>
</reference>
<dbReference type="Proteomes" id="UP000184388">
    <property type="component" value="Unassembled WGS sequence"/>
</dbReference>
<dbReference type="InterPro" id="IPR027417">
    <property type="entry name" value="P-loop_NTPase"/>
</dbReference>
<dbReference type="AlphaFoldDB" id="A0A9X8N5R4"/>
<proteinExistence type="predicted"/>
<dbReference type="GO" id="GO:0016301">
    <property type="term" value="F:kinase activity"/>
    <property type="evidence" value="ECO:0007669"/>
    <property type="project" value="UniProtKB-KW"/>
</dbReference>
<keyword evidence="1" id="KW-0808">Transferase</keyword>
<evidence type="ECO:0000313" key="1">
    <source>
        <dbReference type="EMBL" id="SHN09514.1"/>
    </source>
</evidence>
<comment type="caution">
    <text evidence="1">The sequence shown here is derived from an EMBL/GenBank/DDBJ whole genome shotgun (WGS) entry which is preliminary data.</text>
</comment>
<dbReference type="EMBL" id="FRBK01000019">
    <property type="protein sequence ID" value="SHN09514.1"/>
    <property type="molecule type" value="Genomic_DNA"/>
</dbReference>
<dbReference type="Gene3D" id="3.40.50.300">
    <property type="entry name" value="P-loop containing nucleotide triphosphate hydrolases"/>
    <property type="match status" value="1"/>
</dbReference>